<dbReference type="PANTHER" id="PTHR43900">
    <property type="entry name" value="GLUTATHIONE S-TRANSFERASE RHO"/>
    <property type="match status" value="1"/>
</dbReference>
<dbReference type="SFLD" id="SFLDG00358">
    <property type="entry name" value="Main_(cytGST)"/>
    <property type="match status" value="1"/>
</dbReference>
<evidence type="ECO:0000259" key="6">
    <source>
        <dbReference type="PROSITE" id="PS50405"/>
    </source>
</evidence>
<dbReference type="Proteomes" id="UP000613580">
    <property type="component" value="Unassembled WGS sequence"/>
</dbReference>
<organism evidence="7 8">
    <name type="scientific">Mycena chlorophos</name>
    <name type="common">Agaric fungus</name>
    <name type="synonym">Agaricus chlorophos</name>
    <dbReference type="NCBI Taxonomy" id="658473"/>
    <lineage>
        <taxon>Eukaryota</taxon>
        <taxon>Fungi</taxon>
        <taxon>Dikarya</taxon>
        <taxon>Basidiomycota</taxon>
        <taxon>Agaricomycotina</taxon>
        <taxon>Agaricomycetes</taxon>
        <taxon>Agaricomycetidae</taxon>
        <taxon>Agaricales</taxon>
        <taxon>Marasmiineae</taxon>
        <taxon>Mycenaceae</taxon>
        <taxon>Mycena</taxon>
    </lineage>
</organism>
<name>A0A8H6TKL7_MYCCL</name>
<sequence>MVLKLYAPALPIGGALLVAVILNELNIEFEVIQLDLHPQVQEQKGDEFLRMQPFGQVPVIDDDGFILYESRAICRYLVSKYTPRGVPSLLPCPSNIEASAMFEQAASVEYGNFEPHARRVYIEGSLKPRWNIPADQKLLEAAAISLDSTLDVYEKILGKQRYLAGNELTLVDFFHFSFGPGLLSAGYEGLCTQKRPNVKRWWAEMSARPTYCKYGDGWVA</sequence>
<reference evidence="7" key="1">
    <citation type="submission" date="2020-05" db="EMBL/GenBank/DDBJ databases">
        <title>Mycena genomes resolve the evolution of fungal bioluminescence.</title>
        <authorList>
            <person name="Tsai I.J."/>
        </authorList>
    </citation>
    <scope>NUCLEOTIDE SEQUENCE</scope>
    <source>
        <strain evidence="7">110903Hualien_Pintung</strain>
    </source>
</reference>
<dbReference type="InterPro" id="IPR036249">
    <property type="entry name" value="Thioredoxin-like_sf"/>
</dbReference>
<dbReference type="GO" id="GO:0043295">
    <property type="term" value="F:glutathione binding"/>
    <property type="evidence" value="ECO:0007669"/>
    <property type="project" value="TreeGrafter"/>
</dbReference>
<evidence type="ECO:0000259" key="5">
    <source>
        <dbReference type="PROSITE" id="PS50404"/>
    </source>
</evidence>
<keyword evidence="2 7" id="KW-0808">Transferase</keyword>
<dbReference type="PANTHER" id="PTHR43900:SF3">
    <property type="entry name" value="GLUTATHIONE S-TRANSFERASE RHO"/>
    <property type="match status" value="1"/>
</dbReference>
<dbReference type="Pfam" id="PF02798">
    <property type="entry name" value="GST_N"/>
    <property type="match status" value="1"/>
</dbReference>
<dbReference type="AlphaFoldDB" id="A0A8H6TKL7"/>
<feature type="domain" description="GST N-terminal" evidence="5">
    <location>
        <begin position="1"/>
        <end position="85"/>
    </location>
</feature>
<dbReference type="InterPro" id="IPR004045">
    <property type="entry name" value="Glutathione_S-Trfase_N"/>
</dbReference>
<dbReference type="EMBL" id="JACAZE010000004">
    <property type="protein sequence ID" value="KAF7318462.1"/>
    <property type="molecule type" value="Genomic_DNA"/>
</dbReference>
<dbReference type="OrthoDB" id="249703at2759"/>
<evidence type="ECO:0000256" key="3">
    <source>
        <dbReference type="ARBA" id="ARBA00047960"/>
    </source>
</evidence>
<comment type="caution">
    <text evidence="7">The sequence shown here is derived from an EMBL/GenBank/DDBJ whole genome shotgun (WGS) entry which is preliminary data.</text>
</comment>
<dbReference type="GO" id="GO:0006749">
    <property type="term" value="P:glutathione metabolic process"/>
    <property type="evidence" value="ECO:0007669"/>
    <property type="project" value="TreeGrafter"/>
</dbReference>
<dbReference type="SFLD" id="SFLDS00019">
    <property type="entry name" value="Glutathione_Transferase_(cytos"/>
    <property type="match status" value="1"/>
</dbReference>
<dbReference type="PROSITE" id="PS50404">
    <property type="entry name" value="GST_NTER"/>
    <property type="match status" value="1"/>
</dbReference>
<dbReference type="Gene3D" id="3.40.30.10">
    <property type="entry name" value="Glutaredoxin"/>
    <property type="match status" value="1"/>
</dbReference>
<dbReference type="InterPro" id="IPR040079">
    <property type="entry name" value="Glutathione_S-Trfase"/>
</dbReference>
<dbReference type="SUPFAM" id="SSF52833">
    <property type="entry name" value="Thioredoxin-like"/>
    <property type="match status" value="1"/>
</dbReference>
<comment type="similarity">
    <text evidence="4">Belongs to the GST superfamily.</text>
</comment>
<evidence type="ECO:0000256" key="2">
    <source>
        <dbReference type="ARBA" id="ARBA00022679"/>
    </source>
</evidence>
<protein>
    <recommendedName>
        <fullName evidence="1">glutathione transferase</fullName>
        <ecNumber evidence="1">2.5.1.18</ecNumber>
    </recommendedName>
</protein>
<dbReference type="Gene3D" id="1.20.1050.10">
    <property type="match status" value="1"/>
</dbReference>
<dbReference type="EC" id="2.5.1.18" evidence="1"/>
<evidence type="ECO:0000256" key="4">
    <source>
        <dbReference type="RuleBase" id="RU003494"/>
    </source>
</evidence>
<dbReference type="GO" id="GO:0005737">
    <property type="term" value="C:cytoplasm"/>
    <property type="evidence" value="ECO:0007669"/>
    <property type="project" value="TreeGrafter"/>
</dbReference>
<dbReference type="InterPro" id="IPR004046">
    <property type="entry name" value="GST_C"/>
</dbReference>
<dbReference type="PROSITE" id="PS50405">
    <property type="entry name" value="GST_CTER"/>
    <property type="match status" value="1"/>
</dbReference>
<evidence type="ECO:0000313" key="8">
    <source>
        <dbReference type="Proteomes" id="UP000613580"/>
    </source>
</evidence>
<dbReference type="InterPro" id="IPR036282">
    <property type="entry name" value="Glutathione-S-Trfase_C_sf"/>
</dbReference>
<dbReference type="Pfam" id="PF00043">
    <property type="entry name" value="GST_C"/>
    <property type="match status" value="1"/>
</dbReference>
<proteinExistence type="inferred from homology"/>
<dbReference type="SUPFAM" id="SSF47616">
    <property type="entry name" value="GST C-terminal domain-like"/>
    <property type="match status" value="1"/>
</dbReference>
<dbReference type="InterPro" id="IPR010987">
    <property type="entry name" value="Glutathione-S-Trfase_C-like"/>
</dbReference>
<accession>A0A8H6TKL7</accession>
<comment type="catalytic activity">
    <reaction evidence="3">
        <text>RX + glutathione = an S-substituted glutathione + a halide anion + H(+)</text>
        <dbReference type="Rhea" id="RHEA:16437"/>
        <dbReference type="ChEBI" id="CHEBI:15378"/>
        <dbReference type="ChEBI" id="CHEBI:16042"/>
        <dbReference type="ChEBI" id="CHEBI:17792"/>
        <dbReference type="ChEBI" id="CHEBI:57925"/>
        <dbReference type="ChEBI" id="CHEBI:90779"/>
        <dbReference type="EC" id="2.5.1.18"/>
    </reaction>
</comment>
<dbReference type="GO" id="GO:0004364">
    <property type="term" value="F:glutathione transferase activity"/>
    <property type="evidence" value="ECO:0007669"/>
    <property type="project" value="UniProtKB-EC"/>
</dbReference>
<feature type="domain" description="GST C-terminal" evidence="6">
    <location>
        <begin position="95"/>
        <end position="220"/>
    </location>
</feature>
<keyword evidence="8" id="KW-1185">Reference proteome</keyword>
<gene>
    <name evidence="7" type="ORF">HMN09_00355400</name>
</gene>
<evidence type="ECO:0000256" key="1">
    <source>
        <dbReference type="ARBA" id="ARBA00012452"/>
    </source>
</evidence>
<evidence type="ECO:0000313" key="7">
    <source>
        <dbReference type="EMBL" id="KAF7318462.1"/>
    </source>
</evidence>